<keyword evidence="1" id="KW-0732">Signal</keyword>
<evidence type="ECO:0000256" key="1">
    <source>
        <dbReference type="SAM" id="SignalP"/>
    </source>
</evidence>
<reference evidence="3" key="1">
    <citation type="journal article" date="2019" name="Int. J. Syst. Evol. Microbiol.">
        <title>The Global Catalogue of Microorganisms (GCM) 10K type strain sequencing project: providing services to taxonomists for standard genome sequencing and annotation.</title>
        <authorList>
            <consortium name="The Broad Institute Genomics Platform"/>
            <consortium name="The Broad Institute Genome Sequencing Center for Infectious Disease"/>
            <person name="Wu L."/>
            <person name="Ma J."/>
        </authorList>
    </citation>
    <scope>NUCLEOTIDE SEQUENCE [LARGE SCALE GENOMIC DNA]</scope>
    <source>
        <strain evidence="3">CCUG 49679</strain>
    </source>
</reference>
<dbReference type="EMBL" id="JBHSQB010000020">
    <property type="protein sequence ID" value="MFC6098243.1"/>
    <property type="molecule type" value="Genomic_DNA"/>
</dbReference>
<accession>A0ABW1PRM1</accession>
<proteinExistence type="predicted"/>
<feature type="chain" id="PRO_5047225940" evidence="1">
    <location>
        <begin position="31"/>
        <end position="378"/>
    </location>
</feature>
<protein>
    <submittedName>
        <fullName evidence="2">Acyloxyacyl hydrolase</fullName>
    </submittedName>
</protein>
<sequence length="378" mass="43614">MAIFGNANPKQVLPKTIRLLILLISAMAFSQEQNGKFTVDANYFYGNILPHNNTIRHLITEHPEGILISFNKKTFGEKEWQSAYNFPDYGASFHYENTKNETLGDLYGLYGHYNFYFLNRNLMFRVGQGVSYNTNPYDKNTNFRNLAYGSSWMPSTYLMLNYKKENVFKNIGVQAGISFFHHSNANFQSPNTSTNTLAFNLGVNYSFEKSEENQRTTRVFDTINYKKQPIKFNISFRTGINESDIIGSGQFPFYVLSANIDKRLSRKSALQFGTDFFMMKYLDEYIKYKAVAYPEEVHDADTDYRRIGVFVGHELFVNRFSIETQVGYYVYSPFDFLGPLYQRIGLKYYATNKIFASMALKTHGAKAEALEFGVGVRL</sequence>
<gene>
    <name evidence="2" type="ORF">ACFPVY_16450</name>
</gene>
<evidence type="ECO:0000313" key="2">
    <source>
        <dbReference type="EMBL" id="MFC6098243.1"/>
    </source>
</evidence>
<dbReference type="Pfam" id="PF09411">
    <property type="entry name" value="PagL"/>
    <property type="match status" value="1"/>
</dbReference>
<dbReference type="InterPro" id="IPR018550">
    <property type="entry name" value="Lipid-A_deacylase-rel"/>
</dbReference>
<keyword evidence="2" id="KW-0378">Hydrolase</keyword>
<comment type="caution">
    <text evidence="2">The sequence shown here is derived from an EMBL/GenBank/DDBJ whole genome shotgun (WGS) entry which is preliminary data.</text>
</comment>
<feature type="signal peptide" evidence="1">
    <location>
        <begin position="1"/>
        <end position="30"/>
    </location>
</feature>
<name>A0ABW1PRM1_9FLAO</name>
<dbReference type="Gene3D" id="2.40.160.20">
    <property type="match status" value="1"/>
</dbReference>
<dbReference type="Proteomes" id="UP001596287">
    <property type="component" value="Unassembled WGS sequence"/>
</dbReference>
<organism evidence="2 3">
    <name type="scientific">Flavobacterium qiangtangense</name>
    <dbReference type="NCBI Taxonomy" id="1442595"/>
    <lineage>
        <taxon>Bacteria</taxon>
        <taxon>Pseudomonadati</taxon>
        <taxon>Bacteroidota</taxon>
        <taxon>Flavobacteriia</taxon>
        <taxon>Flavobacteriales</taxon>
        <taxon>Flavobacteriaceae</taxon>
        <taxon>Flavobacterium</taxon>
    </lineage>
</organism>
<dbReference type="GO" id="GO:0016787">
    <property type="term" value="F:hydrolase activity"/>
    <property type="evidence" value="ECO:0007669"/>
    <property type="project" value="UniProtKB-KW"/>
</dbReference>
<evidence type="ECO:0000313" key="3">
    <source>
        <dbReference type="Proteomes" id="UP001596287"/>
    </source>
</evidence>
<keyword evidence="3" id="KW-1185">Reference proteome</keyword>